<comment type="caution">
    <text evidence="1">The sequence shown here is derived from an EMBL/GenBank/DDBJ whole genome shotgun (WGS) entry which is preliminary data.</text>
</comment>
<reference evidence="1 2" key="1">
    <citation type="submission" date="2023-03" db="EMBL/GenBank/DDBJ databases">
        <title>WGS of Gossypium arboreum.</title>
        <authorList>
            <person name="Yu D."/>
        </authorList>
    </citation>
    <scope>NUCLEOTIDE SEQUENCE [LARGE SCALE GENOMIC DNA]</scope>
    <source>
        <tissue evidence="1">Leaf</tissue>
    </source>
</reference>
<evidence type="ECO:0000313" key="1">
    <source>
        <dbReference type="EMBL" id="KAK5845823.1"/>
    </source>
</evidence>
<accession>A0ABR0R3M8</accession>
<sequence length="121" mass="14010">MARRFTPQIAVVPPRTFFKDEPFMGYDTSISSVVEKHGWQIFCLHLKDVLTKLFREFSAHITVPNNTLYMFEESRCCLMGWTRLGKGARMNGHFLGLYGEERCCPKALPSKELHQTHAYIP</sequence>
<proteinExistence type="predicted"/>
<name>A0ABR0R3M8_GOSAR</name>
<protein>
    <submittedName>
        <fullName evidence="1">Uncharacterized protein</fullName>
    </submittedName>
</protein>
<evidence type="ECO:0000313" key="2">
    <source>
        <dbReference type="Proteomes" id="UP001358586"/>
    </source>
</evidence>
<dbReference type="Proteomes" id="UP001358586">
    <property type="component" value="Chromosome 1"/>
</dbReference>
<organism evidence="1 2">
    <name type="scientific">Gossypium arboreum</name>
    <name type="common">Tree cotton</name>
    <name type="synonym">Gossypium nanking</name>
    <dbReference type="NCBI Taxonomy" id="29729"/>
    <lineage>
        <taxon>Eukaryota</taxon>
        <taxon>Viridiplantae</taxon>
        <taxon>Streptophyta</taxon>
        <taxon>Embryophyta</taxon>
        <taxon>Tracheophyta</taxon>
        <taxon>Spermatophyta</taxon>
        <taxon>Magnoliopsida</taxon>
        <taxon>eudicotyledons</taxon>
        <taxon>Gunneridae</taxon>
        <taxon>Pentapetalae</taxon>
        <taxon>rosids</taxon>
        <taxon>malvids</taxon>
        <taxon>Malvales</taxon>
        <taxon>Malvaceae</taxon>
        <taxon>Malvoideae</taxon>
        <taxon>Gossypium</taxon>
    </lineage>
</organism>
<gene>
    <name evidence="1" type="ORF">PVK06_002053</name>
</gene>
<dbReference type="EMBL" id="JARKNE010000001">
    <property type="protein sequence ID" value="KAK5845823.1"/>
    <property type="molecule type" value="Genomic_DNA"/>
</dbReference>
<keyword evidence="2" id="KW-1185">Reference proteome</keyword>